<dbReference type="RefSeq" id="WP_244274178.1">
    <property type="nucleotide sequence ID" value="NZ_FOWE01000005.1"/>
</dbReference>
<dbReference type="Gene3D" id="1.20.120.1220">
    <property type="match status" value="1"/>
</dbReference>
<evidence type="ECO:0000313" key="5">
    <source>
        <dbReference type="EMBL" id="SFO26617.1"/>
    </source>
</evidence>
<dbReference type="InterPro" id="IPR014032">
    <property type="entry name" value="Peptidase_A24A_bac"/>
</dbReference>
<dbReference type="Pfam" id="PF01478">
    <property type="entry name" value="Peptidase_A24"/>
    <property type="match status" value="1"/>
</dbReference>
<keyword evidence="5" id="KW-0808">Transferase</keyword>
<keyword evidence="3" id="KW-1133">Transmembrane helix</keyword>
<dbReference type="PRINTS" id="PR00864">
    <property type="entry name" value="PREPILNPTASE"/>
</dbReference>
<dbReference type="InterPro" id="IPR000045">
    <property type="entry name" value="Prepilin_IV_endopep_pep"/>
</dbReference>
<dbReference type="InterPro" id="IPR050882">
    <property type="entry name" value="Prepilin_peptidase/N-MTase"/>
</dbReference>
<dbReference type="Proteomes" id="UP000183642">
    <property type="component" value="Unassembled WGS sequence"/>
</dbReference>
<dbReference type="PANTHER" id="PTHR30487:SF0">
    <property type="entry name" value="PREPILIN LEADER PEPTIDASE_N-METHYLTRANSFERASE-RELATED"/>
    <property type="match status" value="1"/>
</dbReference>
<sequence>MTGLVPALVVAGAALAGAVVGHLVDRAAARFPWPRPATVGAVLGGGGGAAPRGLLEVATAALFVLAALRFGPTAELPAWLWFVAAGVLLSVIDLRERLLPNRVLLPATVGALLLLTVAAAAGDRWDDLLRAVLAGAAAFGALLVMALVSPAGMGMGDVKLAGLLGLLLGWLGWPVVVTGLLLGFVIQAVLGLALMALRRAGRDTELPFGPALAGGALAAAVLAGTWHGPL</sequence>
<feature type="domain" description="Prepilin type IV endopeptidase peptidase" evidence="4">
    <location>
        <begin position="82"/>
        <end position="191"/>
    </location>
</feature>
<protein>
    <submittedName>
        <fullName evidence="5">Leader peptidase (Prepilin peptidase) / N-methyltransferase</fullName>
    </submittedName>
</protein>
<feature type="transmembrane region" description="Helical" evidence="3">
    <location>
        <begin position="103"/>
        <end position="122"/>
    </location>
</feature>
<accession>A0A1I5FS79</accession>
<reference evidence="6" key="1">
    <citation type="submission" date="2016-10" db="EMBL/GenBank/DDBJ databases">
        <authorList>
            <person name="Varghese N."/>
            <person name="Submissions S."/>
        </authorList>
    </citation>
    <scope>NUCLEOTIDE SEQUENCE [LARGE SCALE GENOMIC DNA]</scope>
    <source>
        <strain evidence="6">DSM 43161</strain>
    </source>
</reference>
<feature type="transmembrane region" description="Helical" evidence="3">
    <location>
        <begin position="128"/>
        <end position="148"/>
    </location>
</feature>
<keyword evidence="3" id="KW-0812">Transmembrane</keyword>
<keyword evidence="6" id="KW-1185">Reference proteome</keyword>
<proteinExistence type="inferred from homology"/>
<feature type="transmembrane region" description="Helical" evidence="3">
    <location>
        <begin position="206"/>
        <end position="226"/>
    </location>
</feature>
<evidence type="ECO:0000313" key="6">
    <source>
        <dbReference type="Proteomes" id="UP000183642"/>
    </source>
</evidence>
<dbReference type="GO" id="GO:0008168">
    <property type="term" value="F:methyltransferase activity"/>
    <property type="evidence" value="ECO:0007669"/>
    <property type="project" value="UniProtKB-KW"/>
</dbReference>
<evidence type="ECO:0000256" key="2">
    <source>
        <dbReference type="RuleBase" id="RU003793"/>
    </source>
</evidence>
<dbReference type="EMBL" id="FOWE01000005">
    <property type="protein sequence ID" value="SFO26617.1"/>
    <property type="molecule type" value="Genomic_DNA"/>
</dbReference>
<dbReference type="AlphaFoldDB" id="A0A1I5FS79"/>
<dbReference type="GO" id="GO:0032259">
    <property type="term" value="P:methylation"/>
    <property type="evidence" value="ECO:0007669"/>
    <property type="project" value="UniProtKB-KW"/>
</dbReference>
<evidence type="ECO:0000256" key="1">
    <source>
        <dbReference type="ARBA" id="ARBA00005801"/>
    </source>
</evidence>
<keyword evidence="5" id="KW-0489">Methyltransferase</keyword>
<keyword evidence="3" id="KW-0472">Membrane</keyword>
<organism evidence="5 6">
    <name type="scientific">Geodermatophilus obscurus</name>
    <dbReference type="NCBI Taxonomy" id="1861"/>
    <lineage>
        <taxon>Bacteria</taxon>
        <taxon>Bacillati</taxon>
        <taxon>Actinomycetota</taxon>
        <taxon>Actinomycetes</taxon>
        <taxon>Geodermatophilales</taxon>
        <taxon>Geodermatophilaceae</taxon>
        <taxon>Geodermatophilus</taxon>
    </lineage>
</organism>
<dbReference type="GO" id="GO:0006465">
    <property type="term" value="P:signal peptide processing"/>
    <property type="evidence" value="ECO:0007669"/>
    <property type="project" value="TreeGrafter"/>
</dbReference>
<feature type="transmembrane region" description="Helical" evidence="3">
    <location>
        <begin position="78"/>
        <end position="94"/>
    </location>
</feature>
<evidence type="ECO:0000256" key="3">
    <source>
        <dbReference type="SAM" id="Phobius"/>
    </source>
</evidence>
<dbReference type="PANTHER" id="PTHR30487">
    <property type="entry name" value="TYPE 4 PREPILIN-LIKE PROTEINS LEADER PEPTIDE-PROCESSING ENZYME"/>
    <property type="match status" value="1"/>
</dbReference>
<evidence type="ECO:0000259" key="4">
    <source>
        <dbReference type="Pfam" id="PF01478"/>
    </source>
</evidence>
<gene>
    <name evidence="5" type="ORF">SAMN05660359_02366</name>
</gene>
<comment type="similarity">
    <text evidence="1 2">Belongs to the peptidase A24 family.</text>
</comment>
<dbReference type="GO" id="GO:0004190">
    <property type="term" value="F:aspartic-type endopeptidase activity"/>
    <property type="evidence" value="ECO:0007669"/>
    <property type="project" value="InterPro"/>
</dbReference>
<name>A0A1I5FS79_9ACTN</name>
<feature type="transmembrane region" description="Helical" evidence="3">
    <location>
        <begin position="160"/>
        <end position="186"/>
    </location>
</feature>
<dbReference type="GO" id="GO:0005886">
    <property type="term" value="C:plasma membrane"/>
    <property type="evidence" value="ECO:0007669"/>
    <property type="project" value="TreeGrafter"/>
</dbReference>